<dbReference type="Proteomes" id="UP000217785">
    <property type="component" value="Unassembled WGS sequence"/>
</dbReference>
<dbReference type="GO" id="GO:0008684">
    <property type="term" value="F:2-oxopent-4-enoate hydratase activity"/>
    <property type="evidence" value="ECO:0007669"/>
    <property type="project" value="TreeGrafter"/>
</dbReference>
<gene>
    <name evidence="3" type="ORF">EFBL_2935</name>
</gene>
<dbReference type="AlphaFoldDB" id="A0A292YQT0"/>
<dbReference type="Gene3D" id="3.90.850.10">
    <property type="entry name" value="Fumarylacetoacetase-like, C-terminal domain"/>
    <property type="match status" value="1"/>
</dbReference>
<evidence type="ECO:0000259" key="2">
    <source>
        <dbReference type="Pfam" id="PF01557"/>
    </source>
</evidence>
<keyword evidence="1" id="KW-0456">Lyase</keyword>
<reference evidence="4" key="1">
    <citation type="submission" date="2017-07" db="EMBL/GenBank/DDBJ databases">
        <title>Draft genome sequence of Effusibacillus lacus strain skLN1.</title>
        <authorList>
            <person name="Watanabe M."/>
            <person name="Kojima H."/>
            <person name="Fukui M."/>
        </authorList>
    </citation>
    <scope>NUCLEOTIDE SEQUENCE [LARGE SCALE GENOMIC DNA]</scope>
    <source>
        <strain evidence="4">skLN1</strain>
    </source>
</reference>
<keyword evidence="4" id="KW-1185">Reference proteome</keyword>
<dbReference type="GO" id="GO:0005737">
    <property type="term" value="C:cytoplasm"/>
    <property type="evidence" value="ECO:0007669"/>
    <property type="project" value="TreeGrafter"/>
</dbReference>
<dbReference type="SUPFAM" id="SSF56529">
    <property type="entry name" value="FAH"/>
    <property type="match status" value="1"/>
</dbReference>
<dbReference type="InterPro" id="IPR036663">
    <property type="entry name" value="Fumarylacetoacetase_C_sf"/>
</dbReference>
<sequence>MTLPIDEIASRLEQAWQTRVPIQPLSEESGLCTVEDAYAIQQSWVRRRLATGDRITGRKIGLTSKAMQQMMGVDEPDYGVLLNSFSIPVTRGVGEVDMSRLLQPRVEGEIAFLMKKPLRGPGVTINDVFNATEAVAAAVEIVDSRIRDWKIKLVDTVADNASSGAYALGSWHTRWQDLDLALAGMVLYVDGRIQSVGAGAAALGHPAVCVSWLANKLGEMGEGIEAGDIVLSGALAGAVSVQPGQNVCLQIAGLDAIMLQFPSIQEQR</sequence>
<dbReference type="PANTHER" id="PTHR30143">
    <property type="entry name" value="ACID HYDRATASE"/>
    <property type="match status" value="1"/>
</dbReference>
<dbReference type="InterPro" id="IPR011234">
    <property type="entry name" value="Fumarylacetoacetase-like_C"/>
</dbReference>
<protein>
    <submittedName>
        <fullName evidence="3">2-keto-4-pentenoate hydratase</fullName>
    </submittedName>
</protein>
<proteinExistence type="predicted"/>
<evidence type="ECO:0000256" key="1">
    <source>
        <dbReference type="ARBA" id="ARBA00023239"/>
    </source>
</evidence>
<dbReference type="InterPro" id="IPR050772">
    <property type="entry name" value="Hydratase-Decarb/MhpD_sf"/>
</dbReference>
<comment type="caution">
    <text evidence="3">The sequence shown here is derived from an EMBL/GenBank/DDBJ whole genome shotgun (WGS) entry which is preliminary data.</text>
</comment>
<feature type="domain" description="Fumarylacetoacetase-like C-terminal" evidence="2">
    <location>
        <begin position="103"/>
        <end position="254"/>
    </location>
</feature>
<organism evidence="3 4">
    <name type="scientific">Effusibacillus lacus</name>
    <dbReference type="NCBI Taxonomy" id="1348429"/>
    <lineage>
        <taxon>Bacteria</taxon>
        <taxon>Bacillati</taxon>
        <taxon>Bacillota</taxon>
        <taxon>Bacilli</taxon>
        <taxon>Bacillales</taxon>
        <taxon>Alicyclobacillaceae</taxon>
        <taxon>Effusibacillus</taxon>
    </lineage>
</organism>
<accession>A0A292YQT0</accession>
<dbReference type="EMBL" id="BDUF01000086">
    <property type="protein sequence ID" value="GAX91269.1"/>
    <property type="molecule type" value="Genomic_DNA"/>
</dbReference>
<evidence type="ECO:0000313" key="3">
    <source>
        <dbReference type="EMBL" id="GAX91269.1"/>
    </source>
</evidence>
<name>A0A292YQT0_9BACL</name>
<dbReference type="OrthoDB" id="9792137at2"/>
<dbReference type="Pfam" id="PF01557">
    <property type="entry name" value="FAA_hydrolase"/>
    <property type="match status" value="1"/>
</dbReference>
<evidence type="ECO:0000313" key="4">
    <source>
        <dbReference type="Proteomes" id="UP000217785"/>
    </source>
</evidence>
<dbReference type="PANTHER" id="PTHR30143:SF0">
    <property type="entry name" value="2-KETO-4-PENTENOATE HYDRATASE"/>
    <property type="match status" value="1"/>
</dbReference>
<dbReference type="RefSeq" id="WP_096182989.1">
    <property type="nucleotide sequence ID" value="NZ_BDUF01000086.1"/>
</dbReference>